<dbReference type="Proteomes" id="UP000649328">
    <property type="component" value="Unassembled WGS sequence"/>
</dbReference>
<dbReference type="GO" id="GO:0005737">
    <property type="term" value="C:cytoplasm"/>
    <property type="evidence" value="ECO:0007669"/>
    <property type="project" value="TreeGrafter"/>
</dbReference>
<dbReference type="GO" id="GO:0016020">
    <property type="term" value="C:membrane"/>
    <property type="evidence" value="ECO:0007669"/>
    <property type="project" value="TreeGrafter"/>
</dbReference>
<dbReference type="AlphaFoldDB" id="A0A8H7L914"/>
<proteinExistence type="predicted"/>
<protein>
    <submittedName>
        <fullName evidence="1">Uncharacterized protein</fullName>
    </submittedName>
</protein>
<name>A0A8H7L914_9ASCO</name>
<evidence type="ECO:0000313" key="2">
    <source>
        <dbReference type="Proteomes" id="UP000649328"/>
    </source>
</evidence>
<sequence length="64" mass="7537">MTPGRSWTDRILLKSKDRNLLKPRNYNAVMDIFISDYKPVYSTCECKVKFLNEKEKEGASDYND</sequence>
<reference evidence="1" key="1">
    <citation type="submission" date="2020-10" db="EMBL/GenBank/DDBJ databases">
        <title>The Whole-Genome Sequence of Metschnikowia persimmonesis, a Novel Endophytic Yeast Species Isolated from Medicinal Plant Diospyros kaki Thumb.</title>
        <authorList>
            <person name="Rahmat E."/>
            <person name="Kang Y."/>
        </authorList>
    </citation>
    <scope>NUCLEOTIDE SEQUENCE</scope>
    <source>
        <strain evidence="1">KIOM G15050</strain>
    </source>
</reference>
<gene>
    <name evidence="1" type="ORF">HF325_003757</name>
</gene>
<accession>A0A8H7L914</accession>
<dbReference type="GO" id="GO:0004439">
    <property type="term" value="F:phosphatidylinositol-4,5-bisphosphate 5-phosphatase activity"/>
    <property type="evidence" value="ECO:0007669"/>
    <property type="project" value="TreeGrafter"/>
</dbReference>
<dbReference type="EMBL" id="JACBPP010000005">
    <property type="protein sequence ID" value="KAF8001256.1"/>
    <property type="molecule type" value="Genomic_DNA"/>
</dbReference>
<keyword evidence="2" id="KW-1185">Reference proteome</keyword>
<dbReference type="InterPro" id="IPR046985">
    <property type="entry name" value="IP5"/>
</dbReference>
<evidence type="ECO:0000313" key="1">
    <source>
        <dbReference type="EMBL" id="KAF8001256.1"/>
    </source>
</evidence>
<organism evidence="1 2">
    <name type="scientific">Metschnikowia pulcherrima</name>
    <dbReference type="NCBI Taxonomy" id="27326"/>
    <lineage>
        <taxon>Eukaryota</taxon>
        <taxon>Fungi</taxon>
        <taxon>Dikarya</taxon>
        <taxon>Ascomycota</taxon>
        <taxon>Saccharomycotina</taxon>
        <taxon>Pichiomycetes</taxon>
        <taxon>Metschnikowiaceae</taxon>
        <taxon>Metschnikowia</taxon>
    </lineage>
</organism>
<dbReference type="PANTHER" id="PTHR11200:SF257">
    <property type="entry name" value="PHOSPHOINOSITIDE 5-PHOSPHATASE"/>
    <property type="match status" value="1"/>
</dbReference>
<dbReference type="GO" id="GO:0043813">
    <property type="term" value="F:phosphatidylinositol-3,5-bisphosphate 5-phosphatase activity"/>
    <property type="evidence" value="ECO:0007669"/>
    <property type="project" value="TreeGrafter"/>
</dbReference>
<dbReference type="GO" id="GO:0046856">
    <property type="term" value="P:phosphatidylinositol dephosphorylation"/>
    <property type="evidence" value="ECO:0007669"/>
    <property type="project" value="InterPro"/>
</dbReference>
<dbReference type="OrthoDB" id="405996at2759"/>
<comment type="caution">
    <text evidence="1">The sequence shown here is derived from an EMBL/GenBank/DDBJ whole genome shotgun (WGS) entry which is preliminary data.</text>
</comment>
<dbReference type="InterPro" id="IPR036691">
    <property type="entry name" value="Endo/exonu/phosph_ase_sf"/>
</dbReference>
<dbReference type="Gene3D" id="3.60.10.10">
    <property type="entry name" value="Endonuclease/exonuclease/phosphatase"/>
    <property type="match status" value="1"/>
</dbReference>
<dbReference type="PANTHER" id="PTHR11200">
    <property type="entry name" value="INOSITOL 5-PHOSPHATASE"/>
    <property type="match status" value="1"/>
</dbReference>